<feature type="domain" description="PilZ" evidence="1">
    <location>
        <begin position="7"/>
        <end position="89"/>
    </location>
</feature>
<reference evidence="5" key="3">
    <citation type="journal article" date="2017" name="J. Biotechnol.">
        <title>Complete genome sequence of Novosphingobium resinovorum SA1, a versatile xenobiotic-degrading bacterium capable of utilizing sulfanilic acid.</title>
        <authorList>
            <person name="Hegedus B."/>
            <person name="Kos P.B."/>
            <person name="Balint B."/>
            <person name="Maroti G."/>
            <person name="Gan H.M."/>
            <person name="Perei K."/>
            <person name="Rakhely G."/>
        </authorList>
    </citation>
    <scope>NUCLEOTIDE SEQUENCE [LARGE SCALE GENOMIC DNA]</scope>
    <source>
        <strain evidence="5">SA1</strain>
    </source>
</reference>
<reference evidence="3 4" key="1">
    <citation type="submission" date="2014-03" db="EMBL/GenBank/DDBJ databases">
        <title>Whole genome sequence of Novosphingobium resinovorum KF1.</title>
        <authorList>
            <person name="Gan H.M."/>
            <person name="Gan H.Y."/>
            <person name="Chew T.H."/>
            <person name="Savka M.A."/>
        </authorList>
    </citation>
    <scope>NUCLEOTIDE SEQUENCE [LARGE SCALE GENOMIC DNA]</scope>
    <source>
        <strain evidence="3 4">KF1</strain>
    </source>
</reference>
<organism evidence="3 4">
    <name type="scientific">Novosphingobium resinovorum</name>
    <dbReference type="NCBI Taxonomy" id="158500"/>
    <lineage>
        <taxon>Bacteria</taxon>
        <taxon>Pseudomonadati</taxon>
        <taxon>Pseudomonadota</taxon>
        <taxon>Alphaproteobacteria</taxon>
        <taxon>Sphingomonadales</taxon>
        <taxon>Sphingomonadaceae</taxon>
        <taxon>Novosphingobium</taxon>
    </lineage>
</organism>
<reference evidence="2" key="2">
    <citation type="submission" date="2016-08" db="EMBL/GenBank/DDBJ databases">
        <authorList>
            <person name="Seilhamer J.J."/>
        </authorList>
    </citation>
    <scope>NUCLEOTIDE SEQUENCE [LARGE SCALE GENOMIC DNA]</scope>
    <source>
        <strain evidence="2">SA1</strain>
    </source>
</reference>
<dbReference type="RefSeq" id="WP_036523063.1">
    <property type="nucleotide sequence ID" value="NZ_CP017075.1"/>
</dbReference>
<dbReference type="GO" id="GO:0035438">
    <property type="term" value="F:cyclic-di-GMP binding"/>
    <property type="evidence" value="ECO:0007669"/>
    <property type="project" value="InterPro"/>
</dbReference>
<dbReference type="EMBL" id="CP017075">
    <property type="protein sequence ID" value="AOR75939.1"/>
    <property type="molecule type" value="Genomic_DNA"/>
</dbReference>
<sequence>MLADENDRLAQRHPVLLQARCRKSSWHVFPVELGDVSQGGCSIVGSAEAFVPGEAIELRIANFKPIPAHVRWLDGNTVGIEFRSALAGRVIQELGQAYGIPVQASPSAN</sequence>
<keyword evidence="5" id="KW-1185">Reference proteome</keyword>
<evidence type="ECO:0000313" key="5">
    <source>
        <dbReference type="Proteomes" id="UP000094626"/>
    </source>
</evidence>
<dbReference type="AlphaFoldDB" id="A0A031K6V1"/>
<name>A0A031K6V1_9SPHN</name>
<protein>
    <submittedName>
        <fullName evidence="3">PilZ domain-containing protein</fullName>
    </submittedName>
    <submittedName>
        <fullName evidence="2">Pilus assembly protein PilZ</fullName>
    </submittedName>
</protein>
<accession>A0A031K6V1</accession>
<evidence type="ECO:0000259" key="1">
    <source>
        <dbReference type="Pfam" id="PF07238"/>
    </source>
</evidence>
<dbReference type="STRING" id="158500.BES08_03620"/>
<dbReference type="SUPFAM" id="SSF141371">
    <property type="entry name" value="PilZ domain-like"/>
    <property type="match status" value="1"/>
</dbReference>
<evidence type="ECO:0000313" key="3">
    <source>
        <dbReference type="EMBL" id="EZP84949.1"/>
    </source>
</evidence>
<dbReference type="Proteomes" id="UP000024329">
    <property type="component" value="Unassembled WGS sequence"/>
</dbReference>
<evidence type="ECO:0000313" key="2">
    <source>
        <dbReference type="EMBL" id="AOR75939.1"/>
    </source>
</evidence>
<gene>
    <name evidence="2" type="ORF">BES08_03620</name>
    <name evidence="3" type="ORF">BV97_00712</name>
</gene>
<dbReference type="Pfam" id="PF07238">
    <property type="entry name" value="PilZ"/>
    <property type="match status" value="1"/>
</dbReference>
<dbReference type="PATRIC" id="fig|158500.4.peg.731"/>
<dbReference type="KEGG" id="nre:BES08_03620"/>
<dbReference type="Proteomes" id="UP000094626">
    <property type="component" value="Chromosome"/>
</dbReference>
<evidence type="ECO:0000313" key="4">
    <source>
        <dbReference type="Proteomes" id="UP000024329"/>
    </source>
</evidence>
<dbReference type="EMBL" id="JFYZ01000001">
    <property type="protein sequence ID" value="EZP84949.1"/>
    <property type="molecule type" value="Genomic_DNA"/>
</dbReference>
<dbReference type="InterPro" id="IPR009875">
    <property type="entry name" value="PilZ_domain"/>
</dbReference>
<proteinExistence type="predicted"/>